<accession>A0A2P1CAJ3</accession>
<proteinExistence type="predicted"/>
<dbReference type="KEGG" id="vg:77948351"/>
<dbReference type="RefSeq" id="YP_010672081.1">
    <property type="nucleotide sequence ID" value="NC_070974.1"/>
</dbReference>
<evidence type="ECO:0000313" key="1">
    <source>
        <dbReference type="EMBL" id="AVJ48232.1"/>
    </source>
</evidence>
<evidence type="ECO:0000313" key="2">
    <source>
        <dbReference type="Proteomes" id="UP000240649"/>
    </source>
</evidence>
<dbReference type="Proteomes" id="UP000240649">
    <property type="component" value="Segment"/>
</dbReference>
<organism evidence="1 2">
    <name type="scientific">Salmonella phage SE131</name>
    <dbReference type="NCBI Taxonomy" id="2081631"/>
    <lineage>
        <taxon>Viruses</taxon>
        <taxon>Duplodnaviria</taxon>
        <taxon>Heunggongvirae</taxon>
        <taxon>Uroviricota</taxon>
        <taxon>Caudoviricetes</taxon>
        <taxon>Grimontviridae</taxon>
        <taxon>Moazamivirus</taxon>
        <taxon>Moazamivirus SE131</taxon>
    </lineage>
</organism>
<name>A0A2P1CAJ3_9CAUD</name>
<dbReference type="GeneID" id="77948351"/>
<reference evidence="1 2" key="1">
    <citation type="submission" date="2018-01" db="EMBL/GenBank/DDBJ databases">
        <title>Draft Genome Sequence of Salmonella Enteritidis Phage SE131.</title>
        <authorList>
            <person name="Kim Y."/>
            <person name="Han B.K."/>
            <person name="Kim H."/>
            <person name="Kim D."/>
        </authorList>
    </citation>
    <scope>NUCLEOTIDE SEQUENCE [LARGE SCALE GENOMIC DNA]</scope>
</reference>
<dbReference type="EMBL" id="MG873442">
    <property type="protein sequence ID" value="AVJ48232.1"/>
    <property type="molecule type" value="Genomic_DNA"/>
</dbReference>
<sequence length="29" mass="3313">MSFWGALFIAILFAVGLWFVSAWIDKEHG</sequence>
<protein>
    <submittedName>
        <fullName evidence="1">Uncharacterized protein</fullName>
    </submittedName>
</protein>
<keyword evidence="2" id="KW-1185">Reference proteome</keyword>